<evidence type="ECO:0000313" key="4">
    <source>
        <dbReference type="Proteomes" id="UP001303046"/>
    </source>
</evidence>
<evidence type="ECO:0000256" key="1">
    <source>
        <dbReference type="SAM" id="SignalP"/>
    </source>
</evidence>
<keyword evidence="1" id="KW-0732">Signal</keyword>
<feature type="chain" id="PRO_5046698308" description="C-type lectin domain-containing protein" evidence="1">
    <location>
        <begin position="26"/>
        <end position="165"/>
    </location>
</feature>
<feature type="domain" description="C-type lectin" evidence="2">
    <location>
        <begin position="34"/>
        <end position="158"/>
    </location>
</feature>
<gene>
    <name evidence="3" type="primary">Necator_chrI.g3395</name>
    <name evidence="3" type="ORF">RB195_007266</name>
</gene>
<dbReference type="Gene3D" id="3.10.100.10">
    <property type="entry name" value="Mannose-Binding Protein A, subunit A"/>
    <property type="match status" value="1"/>
</dbReference>
<dbReference type="SMART" id="SM00034">
    <property type="entry name" value="CLECT"/>
    <property type="match status" value="1"/>
</dbReference>
<dbReference type="PANTHER" id="PTHR22803">
    <property type="entry name" value="MANNOSE, PHOSPHOLIPASE, LECTIN RECEPTOR RELATED"/>
    <property type="match status" value="1"/>
</dbReference>
<protein>
    <recommendedName>
        <fullName evidence="2">C-type lectin domain-containing protein</fullName>
    </recommendedName>
</protein>
<dbReference type="Proteomes" id="UP001303046">
    <property type="component" value="Unassembled WGS sequence"/>
</dbReference>
<dbReference type="InterPro" id="IPR050111">
    <property type="entry name" value="C-type_lectin/snaclec_domain"/>
</dbReference>
<dbReference type="EMBL" id="JAVFWL010000001">
    <property type="protein sequence ID" value="KAK6730692.1"/>
    <property type="molecule type" value="Genomic_DNA"/>
</dbReference>
<proteinExistence type="predicted"/>
<dbReference type="InterPro" id="IPR016187">
    <property type="entry name" value="CTDL_fold"/>
</dbReference>
<dbReference type="SUPFAM" id="SSF56436">
    <property type="entry name" value="C-type lectin-like"/>
    <property type="match status" value="1"/>
</dbReference>
<dbReference type="PROSITE" id="PS50041">
    <property type="entry name" value="C_TYPE_LECTIN_2"/>
    <property type="match status" value="1"/>
</dbReference>
<accession>A0ABR1BZ88</accession>
<keyword evidence="4" id="KW-1185">Reference proteome</keyword>
<comment type="caution">
    <text evidence="3">The sequence shown here is derived from an EMBL/GenBank/DDBJ whole genome shotgun (WGS) entry which is preliminary data.</text>
</comment>
<dbReference type="InterPro" id="IPR016186">
    <property type="entry name" value="C-type_lectin-like/link_sf"/>
</dbReference>
<reference evidence="3 4" key="1">
    <citation type="submission" date="2023-08" db="EMBL/GenBank/DDBJ databases">
        <title>A Necator americanus chromosomal reference genome.</title>
        <authorList>
            <person name="Ilik V."/>
            <person name="Petrzelkova K.J."/>
            <person name="Pardy F."/>
            <person name="Fuh T."/>
            <person name="Niatou-Singa F.S."/>
            <person name="Gouil Q."/>
            <person name="Baker L."/>
            <person name="Ritchie M.E."/>
            <person name="Jex A.R."/>
            <person name="Gazzola D."/>
            <person name="Li H."/>
            <person name="Toshio Fujiwara R."/>
            <person name="Zhan B."/>
            <person name="Aroian R.V."/>
            <person name="Pafco B."/>
            <person name="Schwarz E.M."/>
        </authorList>
    </citation>
    <scope>NUCLEOTIDE SEQUENCE [LARGE SCALE GENOMIC DNA]</scope>
    <source>
        <strain evidence="3 4">Aroian</strain>
        <tissue evidence="3">Whole animal</tissue>
    </source>
</reference>
<evidence type="ECO:0000259" key="2">
    <source>
        <dbReference type="PROSITE" id="PS50041"/>
    </source>
</evidence>
<feature type="signal peptide" evidence="1">
    <location>
        <begin position="1"/>
        <end position="25"/>
    </location>
</feature>
<organism evidence="3 4">
    <name type="scientific">Necator americanus</name>
    <name type="common">Human hookworm</name>
    <dbReference type="NCBI Taxonomy" id="51031"/>
    <lineage>
        <taxon>Eukaryota</taxon>
        <taxon>Metazoa</taxon>
        <taxon>Ecdysozoa</taxon>
        <taxon>Nematoda</taxon>
        <taxon>Chromadorea</taxon>
        <taxon>Rhabditida</taxon>
        <taxon>Rhabditina</taxon>
        <taxon>Rhabditomorpha</taxon>
        <taxon>Strongyloidea</taxon>
        <taxon>Ancylostomatidae</taxon>
        <taxon>Bunostominae</taxon>
        <taxon>Necator</taxon>
    </lineage>
</organism>
<evidence type="ECO:0000313" key="3">
    <source>
        <dbReference type="EMBL" id="KAK6730692.1"/>
    </source>
</evidence>
<sequence length="165" mass="18952">MPSPRLPRNLVCAIFIGTIAVFVRGQEEEGWVPFNGYLYGFFDYQATFSEAEDICVHYGGHLVSIHSDEENEFVHSMTNPLKASNICERVWIGAKRKSRNSNKWTWTDGSAFDYSNWHKGEPNNSRGNEGCVEFFIEKTSGFPEKSWNDIPCGRYLFYFICKIPA</sequence>
<dbReference type="Pfam" id="PF00059">
    <property type="entry name" value="Lectin_C"/>
    <property type="match status" value="1"/>
</dbReference>
<name>A0ABR1BZ88_NECAM</name>
<dbReference type="InterPro" id="IPR001304">
    <property type="entry name" value="C-type_lectin-like"/>
</dbReference>